<dbReference type="RefSeq" id="WP_213148230.1">
    <property type="nucleotide sequence ID" value="NZ_JAGYPE020000027.1"/>
</dbReference>
<comment type="caution">
    <text evidence="1">The sequence shown here is derived from an EMBL/GenBank/DDBJ whole genome shotgun (WGS) entry which is preliminary data.</text>
</comment>
<keyword evidence="3" id="KW-1185">Reference proteome</keyword>
<organism evidence="1">
    <name type="scientific">Neobacillus citreus</name>
    <dbReference type="NCBI Taxonomy" id="2833578"/>
    <lineage>
        <taxon>Bacteria</taxon>
        <taxon>Bacillati</taxon>
        <taxon>Bacillota</taxon>
        <taxon>Bacilli</taxon>
        <taxon>Bacillales</taxon>
        <taxon>Bacillaceae</taxon>
        <taxon>Neobacillus</taxon>
    </lineage>
</organism>
<evidence type="ECO:0000313" key="1">
    <source>
        <dbReference type="EMBL" id="MBS4188427.1"/>
    </source>
</evidence>
<name>A0A942T8S9_9BACI</name>
<accession>A0A942T8S9</accession>
<evidence type="ECO:0000313" key="3">
    <source>
        <dbReference type="Proteomes" id="UP000677265"/>
    </source>
</evidence>
<gene>
    <name evidence="2" type="ORF">KHB02_015575</name>
    <name evidence="1" type="ORF">KHB02_44545</name>
</gene>
<dbReference type="AlphaFoldDB" id="A0A942T8S9"/>
<dbReference type="EMBL" id="JAGYPE010000012">
    <property type="protein sequence ID" value="MBS4188427.1"/>
    <property type="molecule type" value="Genomic_DNA"/>
</dbReference>
<reference evidence="1" key="1">
    <citation type="submission" date="2021-05" db="EMBL/GenBank/DDBJ databases">
        <title>Novel Bacillus species.</title>
        <authorList>
            <person name="Liu G."/>
        </authorList>
    </citation>
    <scope>NUCLEOTIDE SEQUENCE</scope>
    <source>
        <strain evidence="1 3">FJAT-50051</strain>
    </source>
</reference>
<dbReference type="Proteomes" id="UP000677265">
    <property type="component" value="Unassembled WGS sequence"/>
</dbReference>
<evidence type="ECO:0000313" key="2">
    <source>
        <dbReference type="EMBL" id="MCH6266942.1"/>
    </source>
</evidence>
<protein>
    <submittedName>
        <fullName evidence="1">Uncharacterized protein</fullName>
    </submittedName>
</protein>
<sequence length="103" mass="11934">MTISKETTKKIDSIANQKVRNIVKICVEQGCQFRPHPSNPNMINLFDPIRRKNIIGDINIASERGYFTLEVKGGRFKSFRNETHDLDIDRADFEERVLKKLKG</sequence>
<dbReference type="EMBL" id="JAGYPE020000027">
    <property type="protein sequence ID" value="MCH6266942.1"/>
    <property type="molecule type" value="Genomic_DNA"/>
</dbReference>
<proteinExistence type="predicted"/>